<keyword evidence="6" id="KW-1185">Reference proteome</keyword>
<evidence type="ECO:0000313" key="5">
    <source>
        <dbReference type="EMBL" id="EPB73039.1"/>
    </source>
</evidence>
<dbReference type="InterPro" id="IPR001806">
    <property type="entry name" value="Small_GTPase"/>
</dbReference>
<dbReference type="SMART" id="SM00174">
    <property type="entry name" value="RHO"/>
    <property type="match status" value="1"/>
</dbReference>
<dbReference type="SMART" id="SM00175">
    <property type="entry name" value="RAB"/>
    <property type="match status" value="1"/>
</dbReference>
<dbReference type="InterPro" id="IPR027417">
    <property type="entry name" value="P-loop_NTPase"/>
</dbReference>
<dbReference type="AlphaFoldDB" id="A0A0D6LMF5"/>
<evidence type="ECO:0000256" key="4">
    <source>
        <dbReference type="ARBA" id="ARBA00048098"/>
    </source>
</evidence>
<dbReference type="Gene3D" id="3.40.50.300">
    <property type="entry name" value="P-loop containing nucleotide triphosphate hydrolases"/>
    <property type="match status" value="1"/>
</dbReference>
<dbReference type="PRINTS" id="PR00449">
    <property type="entry name" value="RASTRNSFRMNG"/>
</dbReference>
<dbReference type="EC" id="3.6.5.2" evidence="2"/>
<accession>A0A0D6LMF5</accession>
<keyword evidence="3" id="KW-0378">Hydrolase</keyword>
<reference evidence="5 6" key="1">
    <citation type="submission" date="2013-05" db="EMBL/GenBank/DDBJ databases">
        <title>Draft genome of the parasitic nematode Anyclostoma ceylanicum.</title>
        <authorList>
            <person name="Mitreva M."/>
        </authorList>
    </citation>
    <scope>NUCLEOTIDE SEQUENCE [LARGE SCALE GENOMIC DNA]</scope>
</reference>
<evidence type="ECO:0000256" key="2">
    <source>
        <dbReference type="ARBA" id="ARBA00011984"/>
    </source>
</evidence>
<name>A0A0D6LMF5_9BILA</name>
<dbReference type="PANTHER" id="PTHR45704">
    <property type="entry name" value="RAS-LIKE FAMILY MEMBER 11"/>
    <property type="match status" value="1"/>
</dbReference>
<dbReference type="PROSITE" id="PS51419">
    <property type="entry name" value="RAB"/>
    <property type="match status" value="1"/>
</dbReference>
<dbReference type="Pfam" id="PF00071">
    <property type="entry name" value="Ras"/>
    <property type="match status" value="1"/>
</dbReference>
<organism evidence="5 6">
    <name type="scientific">Ancylostoma ceylanicum</name>
    <dbReference type="NCBI Taxonomy" id="53326"/>
    <lineage>
        <taxon>Eukaryota</taxon>
        <taxon>Metazoa</taxon>
        <taxon>Ecdysozoa</taxon>
        <taxon>Nematoda</taxon>
        <taxon>Chromadorea</taxon>
        <taxon>Rhabditida</taxon>
        <taxon>Rhabditina</taxon>
        <taxon>Rhabditomorpha</taxon>
        <taxon>Strongyloidea</taxon>
        <taxon>Ancylostomatidae</taxon>
        <taxon>Ancylostomatinae</taxon>
        <taxon>Ancylostoma</taxon>
    </lineage>
</organism>
<dbReference type="GO" id="GO:0003925">
    <property type="term" value="F:G protein activity"/>
    <property type="evidence" value="ECO:0007669"/>
    <property type="project" value="UniProtKB-EC"/>
</dbReference>
<evidence type="ECO:0000256" key="3">
    <source>
        <dbReference type="ARBA" id="ARBA00022801"/>
    </source>
</evidence>
<dbReference type="PROSITE" id="PS51421">
    <property type="entry name" value="RAS"/>
    <property type="match status" value="1"/>
</dbReference>
<comment type="similarity">
    <text evidence="1">Belongs to the small GTPase superfamily. Ras family.</text>
</comment>
<dbReference type="SUPFAM" id="SSF52540">
    <property type="entry name" value="P-loop containing nucleoside triphosphate hydrolases"/>
    <property type="match status" value="1"/>
</dbReference>
<dbReference type="InterPro" id="IPR051065">
    <property type="entry name" value="Ras-related_GTPase"/>
</dbReference>
<dbReference type="Proteomes" id="UP000054495">
    <property type="component" value="Unassembled WGS sequence"/>
</dbReference>
<proteinExistence type="inferred from homology"/>
<dbReference type="GO" id="GO:0005525">
    <property type="term" value="F:GTP binding"/>
    <property type="evidence" value="ECO:0007669"/>
    <property type="project" value="InterPro"/>
</dbReference>
<dbReference type="EMBL" id="KE125009">
    <property type="protein sequence ID" value="EPB73039.1"/>
    <property type="molecule type" value="Genomic_DNA"/>
</dbReference>
<evidence type="ECO:0000313" key="6">
    <source>
        <dbReference type="Proteomes" id="UP000054495"/>
    </source>
</evidence>
<dbReference type="SMART" id="SM00173">
    <property type="entry name" value="RAS"/>
    <property type="match status" value="1"/>
</dbReference>
<comment type="catalytic activity">
    <reaction evidence="4">
        <text>GTP + H2O = GDP + phosphate + H(+)</text>
        <dbReference type="Rhea" id="RHEA:19669"/>
        <dbReference type="ChEBI" id="CHEBI:15377"/>
        <dbReference type="ChEBI" id="CHEBI:15378"/>
        <dbReference type="ChEBI" id="CHEBI:37565"/>
        <dbReference type="ChEBI" id="CHEBI:43474"/>
        <dbReference type="ChEBI" id="CHEBI:58189"/>
        <dbReference type="EC" id="3.6.5.2"/>
    </reaction>
</comment>
<evidence type="ECO:0000256" key="1">
    <source>
        <dbReference type="ARBA" id="ARBA00008344"/>
    </source>
</evidence>
<sequence length="346" mass="39203">MAHGMMCSSPTPVSRLSHSDYCSFSSSDDDAEFPMKLMTLEETHPGICPHCKKTYQENHVVRFTGDIRGNIVRKGEWKSNGQERRAGASYATVWPFLVLKMLHSPSGIFWHEQWCTSCKDPHGFEQRKLFTPGEEKQFTTPPVPNLELAHFLKTLKADKMTEHENPAYRETEDDNSLTYDDDNCRRIRECRIGVMGASGVGKTSLIRVQYGNDILFSDILGKRAEADLSNTIMIDIVDANNSDDCIQTSQGFVIMYSITDRESFYEAADIFTLIEQTRGGKVPIVLVGSKSDLNRKRRVTAYEGQTLARHIGCPFLEISARNNDCVNEAFLELMRIVERRRIALSV</sequence>
<protein>
    <recommendedName>
        <fullName evidence="2">small monomeric GTPase</fullName>
        <ecNumber evidence="2">3.6.5.2</ecNumber>
    </recommendedName>
</protein>
<gene>
    <name evidence="5" type="ORF">ANCCEY_07849</name>
</gene>